<proteinExistence type="predicted"/>
<comment type="catalytic activity">
    <reaction evidence="37">
        <text>3-oxohexadecanedioyl-CoA + CoA = tetradecanedioyl-CoA + acetyl-CoA</text>
        <dbReference type="Rhea" id="RHEA:40343"/>
        <dbReference type="ChEBI" id="CHEBI:57287"/>
        <dbReference type="ChEBI" id="CHEBI:57288"/>
        <dbReference type="ChEBI" id="CHEBI:77081"/>
        <dbReference type="ChEBI" id="CHEBI:77084"/>
    </reaction>
    <physiologicalReaction direction="left-to-right" evidence="37">
        <dbReference type="Rhea" id="RHEA:40344"/>
    </physiologicalReaction>
</comment>
<keyword evidence="12" id="KW-0496">Mitochondrion</keyword>
<dbReference type="InterPro" id="IPR036527">
    <property type="entry name" value="SCP2_sterol-bd_dom_sf"/>
</dbReference>
<comment type="catalytic activity">
    <reaction evidence="17">
        <text>propanoyl-CoA + tetradecanoyl-CoA = 3-oxo-2-methylhexadecanoyl-CoA + CoA</text>
        <dbReference type="Rhea" id="RHEA:46344"/>
        <dbReference type="ChEBI" id="CHEBI:57287"/>
        <dbReference type="ChEBI" id="CHEBI:57385"/>
        <dbReference type="ChEBI" id="CHEBI:57392"/>
        <dbReference type="ChEBI" id="CHEBI:86042"/>
    </reaction>
    <physiologicalReaction direction="right-to-left" evidence="17">
        <dbReference type="Rhea" id="RHEA:46346"/>
    </physiologicalReaction>
</comment>
<reference evidence="42" key="1">
    <citation type="submission" date="2025-08" db="UniProtKB">
        <authorList>
            <consortium name="Ensembl"/>
        </authorList>
    </citation>
    <scope>IDENTIFICATION</scope>
</reference>
<comment type="catalytic activity">
    <reaction evidence="38">
        <text>octanoyl-CoA + acetyl-CoA = 3-oxodecanoyl-CoA + CoA</text>
        <dbReference type="Rhea" id="RHEA:31087"/>
        <dbReference type="ChEBI" id="CHEBI:57287"/>
        <dbReference type="ChEBI" id="CHEBI:57288"/>
        <dbReference type="ChEBI" id="CHEBI:57386"/>
        <dbReference type="ChEBI" id="CHEBI:62548"/>
    </reaction>
    <physiologicalReaction direction="right-to-left" evidence="38">
        <dbReference type="Rhea" id="RHEA:31089"/>
    </physiologicalReaction>
</comment>
<keyword evidence="14" id="KW-0012">Acyltransferase</keyword>
<evidence type="ECO:0000256" key="21">
    <source>
        <dbReference type="ARBA" id="ARBA00030531"/>
    </source>
</evidence>
<dbReference type="OrthoDB" id="542135at2759"/>
<dbReference type="InterPro" id="IPR016039">
    <property type="entry name" value="Thiolase-like"/>
</dbReference>
<dbReference type="GO" id="GO:0006869">
    <property type="term" value="P:lipid transport"/>
    <property type="evidence" value="ECO:0007669"/>
    <property type="project" value="UniProtKB-KW"/>
</dbReference>
<keyword evidence="8" id="KW-0808">Transferase</keyword>
<dbReference type="OMA" id="PSLYAMM"/>
<dbReference type="FunFam" id="3.40.47.10:FF:000016">
    <property type="entry name" value="Non-specific lipid-transfer protein"/>
    <property type="match status" value="1"/>
</dbReference>
<dbReference type="SUPFAM" id="SSF55718">
    <property type="entry name" value="SCP-like"/>
    <property type="match status" value="1"/>
</dbReference>
<evidence type="ECO:0000313" key="43">
    <source>
        <dbReference type="Proteomes" id="UP000264800"/>
    </source>
</evidence>
<feature type="domain" description="Thiolase C-terminal" evidence="41">
    <location>
        <begin position="273"/>
        <end position="389"/>
    </location>
</feature>
<evidence type="ECO:0000256" key="1">
    <source>
        <dbReference type="ARBA" id="ARBA00004173"/>
    </source>
</evidence>
<feature type="domain" description="SCP2" evidence="40">
    <location>
        <begin position="430"/>
        <end position="531"/>
    </location>
</feature>
<comment type="catalytic activity">
    <reaction evidence="36">
        <text>dodecanoyl-CoA + acetyl-CoA = 3-oxotetradecanoyl-CoA + CoA</text>
        <dbReference type="Rhea" id="RHEA:31091"/>
        <dbReference type="ChEBI" id="CHEBI:57287"/>
        <dbReference type="ChEBI" id="CHEBI:57288"/>
        <dbReference type="ChEBI" id="CHEBI:57375"/>
        <dbReference type="ChEBI" id="CHEBI:62543"/>
    </reaction>
    <physiologicalReaction direction="right-to-left" evidence="36">
        <dbReference type="Rhea" id="RHEA:31093"/>
    </physiologicalReaction>
</comment>
<evidence type="ECO:0000259" key="41">
    <source>
        <dbReference type="Pfam" id="PF22691"/>
    </source>
</evidence>
<dbReference type="EC" id="2.3.1.176" evidence="4"/>
<dbReference type="STRING" id="37003.ENSKMAP00000007482"/>
<dbReference type="Gene3D" id="3.40.47.10">
    <property type="match status" value="1"/>
</dbReference>
<dbReference type="SUPFAM" id="SSF53901">
    <property type="entry name" value="Thiolase-like"/>
    <property type="match status" value="2"/>
</dbReference>
<evidence type="ECO:0000256" key="36">
    <source>
        <dbReference type="ARBA" id="ARBA00049270"/>
    </source>
</evidence>
<evidence type="ECO:0000259" key="40">
    <source>
        <dbReference type="Pfam" id="PF02036"/>
    </source>
</evidence>
<evidence type="ECO:0000256" key="5">
    <source>
        <dbReference type="ARBA" id="ARBA00014545"/>
    </source>
</evidence>
<comment type="catalytic activity">
    <reaction evidence="20">
        <text>7-dehydrocholesterol(in) = 7-dehydrocholesterol(out)</text>
        <dbReference type="Rhea" id="RHEA:62960"/>
        <dbReference type="ChEBI" id="CHEBI:17759"/>
    </reaction>
</comment>
<dbReference type="Pfam" id="PF22691">
    <property type="entry name" value="Thiolase_C_1"/>
    <property type="match status" value="1"/>
</dbReference>
<evidence type="ECO:0000256" key="3">
    <source>
        <dbReference type="ARBA" id="ARBA00004496"/>
    </source>
</evidence>
<evidence type="ECO:0000256" key="18">
    <source>
        <dbReference type="ARBA" id="ARBA00024509"/>
    </source>
</evidence>
<evidence type="ECO:0000259" key="39">
    <source>
        <dbReference type="Pfam" id="PF00108"/>
    </source>
</evidence>
<dbReference type="Ensembl" id="ENSKMAT00000007602.1">
    <property type="protein sequence ID" value="ENSKMAP00000007482.1"/>
    <property type="gene ID" value="ENSKMAG00000005617.1"/>
</dbReference>
<dbReference type="InterPro" id="IPR055140">
    <property type="entry name" value="Thiolase_C_2"/>
</dbReference>
<dbReference type="InterPro" id="IPR020613">
    <property type="entry name" value="Thiolase_CS"/>
</dbReference>
<comment type="catalytic activity">
    <reaction evidence="30">
        <text>tetradecanoyl-CoA + acetyl-CoA = 3-oxohexadecanoyl-CoA + CoA</text>
        <dbReference type="Rhea" id="RHEA:18161"/>
        <dbReference type="ChEBI" id="CHEBI:57287"/>
        <dbReference type="ChEBI" id="CHEBI:57288"/>
        <dbReference type="ChEBI" id="CHEBI:57349"/>
        <dbReference type="ChEBI" id="CHEBI:57385"/>
        <dbReference type="EC" id="2.3.1.155"/>
    </reaction>
    <physiologicalReaction direction="right-to-left" evidence="30">
        <dbReference type="Rhea" id="RHEA:18163"/>
    </physiologicalReaction>
</comment>
<comment type="catalytic activity">
    <reaction evidence="32">
        <text>decanoyl-CoA + acetyl-CoA = 3-oxododecanoyl-CoA + CoA</text>
        <dbReference type="Rhea" id="RHEA:31183"/>
        <dbReference type="ChEBI" id="CHEBI:57287"/>
        <dbReference type="ChEBI" id="CHEBI:57288"/>
        <dbReference type="ChEBI" id="CHEBI:61430"/>
        <dbReference type="ChEBI" id="CHEBI:62615"/>
    </reaction>
    <physiologicalReaction direction="right-to-left" evidence="32">
        <dbReference type="Rhea" id="RHEA:31185"/>
    </physiologicalReaction>
</comment>
<evidence type="ECO:0000256" key="35">
    <source>
        <dbReference type="ARBA" id="ARBA00049268"/>
    </source>
</evidence>
<evidence type="ECO:0000256" key="22">
    <source>
        <dbReference type="ARBA" id="ARBA00030851"/>
    </source>
</evidence>
<evidence type="ECO:0000256" key="13">
    <source>
        <dbReference type="ARBA" id="ARBA00023140"/>
    </source>
</evidence>
<evidence type="ECO:0000256" key="4">
    <source>
        <dbReference type="ARBA" id="ARBA00012352"/>
    </source>
</evidence>
<keyword evidence="10" id="KW-0443">Lipid metabolism</keyword>
<accession>A0A3Q3F1B7</accession>
<dbReference type="KEGG" id="kmr:108238206"/>
<evidence type="ECO:0000256" key="11">
    <source>
        <dbReference type="ARBA" id="ARBA00023121"/>
    </source>
</evidence>
<feature type="domain" description="Thiolase N-terminal" evidence="39">
    <location>
        <begin position="9"/>
        <end position="234"/>
    </location>
</feature>
<dbReference type="GO" id="GO:0006629">
    <property type="term" value="P:lipid metabolic process"/>
    <property type="evidence" value="ECO:0007669"/>
    <property type="project" value="UniProtKB-KW"/>
</dbReference>
<evidence type="ECO:0000256" key="2">
    <source>
        <dbReference type="ARBA" id="ARBA00004275"/>
    </source>
</evidence>
<dbReference type="EC" id="2.3.1.155" evidence="15"/>
<dbReference type="InterPro" id="IPR020616">
    <property type="entry name" value="Thiolase_N"/>
</dbReference>
<dbReference type="CDD" id="cd00826">
    <property type="entry name" value="nondecarbox_cond_enzymes"/>
    <property type="match status" value="1"/>
</dbReference>
<keyword evidence="7" id="KW-0963">Cytoplasm</keyword>
<evidence type="ECO:0000256" key="25">
    <source>
        <dbReference type="ARBA" id="ARBA00032093"/>
    </source>
</evidence>
<dbReference type="AlphaFoldDB" id="A0A3Q3F1B7"/>
<evidence type="ECO:0000256" key="12">
    <source>
        <dbReference type="ARBA" id="ARBA00023128"/>
    </source>
</evidence>
<dbReference type="Pfam" id="PF00108">
    <property type="entry name" value="Thiolase_N"/>
    <property type="match status" value="1"/>
</dbReference>
<comment type="catalytic activity">
    <reaction evidence="35">
        <text>hexadecanoyl-CoA + acetyl-CoA = 3-oxooctadecanoyl-CoA + CoA</text>
        <dbReference type="Rhea" id="RHEA:35279"/>
        <dbReference type="ChEBI" id="CHEBI:57287"/>
        <dbReference type="ChEBI" id="CHEBI:57288"/>
        <dbReference type="ChEBI" id="CHEBI:57379"/>
        <dbReference type="ChEBI" id="CHEBI:71407"/>
    </reaction>
    <physiologicalReaction direction="right-to-left" evidence="35">
        <dbReference type="Rhea" id="RHEA:35281"/>
    </physiologicalReaction>
</comment>
<dbReference type="GeneID" id="108238206"/>
<dbReference type="NCBIfam" id="NF006102">
    <property type="entry name" value="PRK08256.1"/>
    <property type="match status" value="1"/>
</dbReference>
<dbReference type="EC" id="2.3.1.16" evidence="16"/>
<comment type="catalytic activity">
    <reaction evidence="18">
        <text>choloyl-CoA + propanoyl-CoA = 3alpha,7alpha,12alpha-trihydroxy-24-oxo-5beta-cholestan-26-oyl-CoA + CoA</text>
        <dbReference type="Rhea" id="RHEA:16865"/>
        <dbReference type="ChEBI" id="CHEBI:57287"/>
        <dbReference type="ChEBI" id="CHEBI:57373"/>
        <dbReference type="ChEBI" id="CHEBI:57392"/>
        <dbReference type="ChEBI" id="CHEBI:58507"/>
        <dbReference type="EC" id="2.3.1.176"/>
    </reaction>
    <physiologicalReaction direction="right-to-left" evidence="18">
        <dbReference type="Rhea" id="RHEA:16867"/>
    </physiologicalReaction>
</comment>
<dbReference type="PROSITE" id="PS00098">
    <property type="entry name" value="THIOLASE_1"/>
    <property type="match status" value="1"/>
</dbReference>
<evidence type="ECO:0000256" key="38">
    <source>
        <dbReference type="ARBA" id="ARBA00049542"/>
    </source>
</evidence>
<dbReference type="GO" id="GO:0005777">
    <property type="term" value="C:peroxisome"/>
    <property type="evidence" value="ECO:0007669"/>
    <property type="project" value="UniProtKB-SubCell"/>
</dbReference>
<sequence>MAPQQKNRVFVIGVGMTKFDKPGARENYDYPEMAKEAGQKALADAGIPYAAIEQACVGYVYGDSTCGQRAIYHSLGLTGIPIVNVNNNCSTGSTALFMGRQLIQGGLADCVLALGFEKMERGSLGAKFMDRVNPMDKHMEVMMDRYGMVPAPPAPQMFGNAGREHMEKYGSKPEHFAKIAWKNHKHSMNNPYSQFQDEYSLEKVMNSRKVFDFLTLLQCCPTSDGAGAAVLASEAFVRKHRLENQAVEIVAQEMVTDLASTFNENSCIKMVGYDMTRLAAEKCFEAAGLKPGDVDVIELHDCFSSNELITYEALGLCEEGKGADLIDRGDNTYGGKFVINPSGGLISKGHPLGATGLAQCAELCWQLRGQAGRRQVPGAKVALQHNIGLGGAVVVTLYKMGFPKESRSFISPAACSSGSGLEGFKSYSIFKEIEKHLQQEGEQLVRKVGGVFAFKVKDGPDGREATWVVDVRNGKGSVTNDPGKKADCTLSLSDEDLRDLMMGKLNPQTAFFKGKLKISGNMGLAMKLQNLQVTPGKAKL</sequence>
<evidence type="ECO:0000256" key="31">
    <source>
        <dbReference type="ARBA" id="ARBA00048001"/>
    </source>
</evidence>
<evidence type="ECO:0000256" key="20">
    <source>
        <dbReference type="ARBA" id="ARBA00029287"/>
    </source>
</evidence>
<evidence type="ECO:0000256" key="19">
    <source>
        <dbReference type="ARBA" id="ARBA00024514"/>
    </source>
</evidence>
<reference evidence="42" key="2">
    <citation type="submission" date="2025-09" db="UniProtKB">
        <authorList>
            <consortium name="Ensembl"/>
        </authorList>
    </citation>
    <scope>IDENTIFICATION</scope>
</reference>
<name>A0A3Q3F1B7_KRYMA</name>
<comment type="function">
    <text evidence="29">Plays a crucial role in the peroxisomal oxidation of branched-chain fatty acids. Catalyzes the last step of the peroxisomal beta-oxidation of branched chain fatty acids and the side chain of the bile acid intermediates di- and trihydroxycoprostanic acids (DHCA and THCA). Also active with medium and long straight chain 3-oxoacyl-CoAs. Stimulates the microsomal conversion of 7-dehydrocholesterol to cholesterol and transfers phosphatidylcholine and 7-dehydrocholesterol between membrances, in vitro. Isoforms SCP2 and SCPx cooperate in peroxisomal oxidation of certain naturally occurring tetramethyl-branched fatty acyl-CoAs.</text>
</comment>
<keyword evidence="6" id="KW-0813">Transport</keyword>
<evidence type="ECO:0000256" key="8">
    <source>
        <dbReference type="ARBA" id="ARBA00022679"/>
    </source>
</evidence>
<comment type="catalytic activity">
    <reaction evidence="33">
        <text>butanoyl-CoA + acetyl-CoA = 3-oxohexanoyl-CoA + CoA</text>
        <dbReference type="Rhea" id="RHEA:31111"/>
        <dbReference type="ChEBI" id="CHEBI:57287"/>
        <dbReference type="ChEBI" id="CHEBI:57288"/>
        <dbReference type="ChEBI" id="CHEBI:57371"/>
        <dbReference type="ChEBI" id="CHEBI:62418"/>
    </reaction>
    <physiologicalReaction direction="right-to-left" evidence="33">
        <dbReference type="Rhea" id="RHEA:31113"/>
    </physiologicalReaction>
</comment>
<evidence type="ECO:0000256" key="32">
    <source>
        <dbReference type="ARBA" id="ARBA00048004"/>
    </source>
</evidence>
<evidence type="ECO:0000256" key="27">
    <source>
        <dbReference type="ARBA" id="ARBA00033178"/>
    </source>
</evidence>
<dbReference type="CTD" id="393839"/>
<dbReference type="PROSITE" id="PS00737">
    <property type="entry name" value="THIOLASE_2"/>
    <property type="match status" value="1"/>
</dbReference>
<organism evidence="42 43">
    <name type="scientific">Kryptolebias marmoratus</name>
    <name type="common">Mangrove killifish</name>
    <name type="synonym">Rivulus marmoratus</name>
    <dbReference type="NCBI Taxonomy" id="37003"/>
    <lineage>
        <taxon>Eukaryota</taxon>
        <taxon>Metazoa</taxon>
        <taxon>Chordata</taxon>
        <taxon>Craniata</taxon>
        <taxon>Vertebrata</taxon>
        <taxon>Euteleostomi</taxon>
        <taxon>Actinopterygii</taxon>
        <taxon>Neopterygii</taxon>
        <taxon>Teleostei</taxon>
        <taxon>Neoteleostei</taxon>
        <taxon>Acanthomorphata</taxon>
        <taxon>Ovalentaria</taxon>
        <taxon>Atherinomorphae</taxon>
        <taxon>Cyprinodontiformes</taxon>
        <taxon>Rivulidae</taxon>
        <taxon>Kryptolebias</taxon>
    </lineage>
</organism>
<dbReference type="InterPro" id="IPR020615">
    <property type="entry name" value="Thiolase_acyl_enz_int_AS"/>
</dbReference>
<dbReference type="FunFam" id="3.30.1050.10:FF:000001">
    <property type="entry name" value="Putative Non-specific lipid-transfer protein"/>
    <property type="match status" value="1"/>
</dbReference>
<keyword evidence="13" id="KW-0576">Peroxisome</keyword>
<comment type="catalytic activity">
    <reaction evidence="34">
        <text>an acyl-CoA + acetyl-CoA = a 3-oxoacyl-CoA + CoA</text>
        <dbReference type="Rhea" id="RHEA:21564"/>
        <dbReference type="ChEBI" id="CHEBI:57287"/>
        <dbReference type="ChEBI" id="CHEBI:57288"/>
        <dbReference type="ChEBI" id="CHEBI:58342"/>
        <dbReference type="ChEBI" id="CHEBI:90726"/>
        <dbReference type="EC" id="2.3.1.16"/>
    </reaction>
    <physiologicalReaction direction="right-to-left" evidence="34">
        <dbReference type="Rhea" id="RHEA:21566"/>
    </physiologicalReaction>
</comment>
<comment type="function">
    <text evidence="28">Mediates the transfer of all common phospholipids, cholesterol and gangliosides from the endoplasmic reticulum to the plasma membrane. May play a role in regulating steroidogenesis. Stimulates the microsomal conversion of 7-dehydrocholesterol to cholesterol. Also binds fatty acids and fatty acyl Coenzyme A (CoA) such as phytanoyl-CoA. Involved in the regulation phospholipid synthesis in endoplasmic reticulum enhancing the incorporation of exogenous fatty acid into glycerides. Seems to stimulate the rate-limiting step in phosphatidic acid formation mediated by GPAT3. Isoforms SCP2 and SCPx cooperate in peroxisomal oxidation of certain naturally occurring tetramethyl-branched fatty acyl-CoAs.</text>
</comment>
<dbReference type="Proteomes" id="UP000264800">
    <property type="component" value="Unplaced"/>
</dbReference>
<evidence type="ECO:0000256" key="29">
    <source>
        <dbReference type="ARBA" id="ARBA00045994"/>
    </source>
</evidence>
<evidence type="ECO:0000256" key="28">
    <source>
        <dbReference type="ARBA" id="ARBA00045738"/>
    </source>
</evidence>
<evidence type="ECO:0000256" key="26">
    <source>
        <dbReference type="ARBA" id="ARBA00032316"/>
    </source>
</evidence>
<evidence type="ECO:0000256" key="23">
    <source>
        <dbReference type="ARBA" id="ARBA00031275"/>
    </source>
</evidence>
<dbReference type="InterPro" id="IPR003033">
    <property type="entry name" value="SCP2_sterol-bd_dom"/>
</dbReference>
<comment type="catalytic activity">
    <reaction evidence="31">
        <text>hexanoyl-CoA + acetyl-CoA = 3-oxooctanoyl-CoA + CoA</text>
        <dbReference type="Rhea" id="RHEA:31203"/>
        <dbReference type="ChEBI" id="CHEBI:57287"/>
        <dbReference type="ChEBI" id="CHEBI:57288"/>
        <dbReference type="ChEBI" id="CHEBI:62619"/>
        <dbReference type="ChEBI" id="CHEBI:62620"/>
    </reaction>
    <physiologicalReaction direction="right-to-left" evidence="31">
        <dbReference type="Rhea" id="RHEA:31205"/>
    </physiologicalReaction>
</comment>
<dbReference type="RefSeq" id="XP_017275640.1">
    <property type="nucleotide sequence ID" value="XM_017420151.3"/>
</dbReference>
<dbReference type="GO" id="GO:0008289">
    <property type="term" value="F:lipid binding"/>
    <property type="evidence" value="ECO:0007669"/>
    <property type="project" value="UniProtKB-KW"/>
</dbReference>
<evidence type="ECO:0000256" key="10">
    <source>
        <dbReference type="ARBA" id="ARBA00023098"/>
    </source>
</evidence>
<keyword evidence="43" id="KW-1185">Reference proteome</keyword>
<comment type="subcellular location">
    <subcellularLocation>
        <location evidence="3">Cytoplasm</location>
    </subcellularLocation>
    <subcellularLocation>
        <location evidence="1">Mitochondrion</location>
    </subcellularLocation>
    <subcellularLocation>
        <location evidence="2">Peroxisome</location>
    </subcellularLocation>
</comment>
<protein>
    <recommendedName>
        <fullName evidence="5">Sterol carrier protein 2</fullName>
        <ecNumber evidence="15">2.3.1.155</ecNumber>
        <ecNumber evidence="16">2.3.1.16</ecNumber>
        <ecNumber evidence="4">2.3.1.176</ecNumber>
    </recommendedName>
    <alternativeName>
        <fullName evidence="25">Acetyl-CoA C-myristoyltransferase</fullName>
    </alternativeName>
    <alternativeName>
        <fullName evidence="22">Non-specific lipid-transfer protein</fullName>
    </alternativeName>
    <alternativeName>
        <fullName evidence="26">Propanoyl-CoA C-acyltransferase</fullName>
    </alternativeName>
    <alternativeName>
        <fullName evidence="21">SCP-2/3-oxoacyl-CoA thiolase</fullName>
    </alternativeName>
    <alternativeName>
        <fullName evidence="23">SCP-2/thiolase</fullName>
    </alternativeName>
    <alternativeName>
        <fullName evidence="24">SCP-chi</fullName>
    </alternativeName>
    <alternativeName>
        <fullName evidence="27">Sterol carrier protein X</fullName>
    </alternativeName>
</protein>
<dbReference type="PANTHER" id="PTHR42870:SF1">
    <property type="entry name" value="NON-SPECIFIC LIPID-TRANSFER PROTEIN-LIKE 2"/>
    <property type="match status" value="1"/>
</dbReference>
<dbReference type="GO" id="GO:0003988">
    <property type="term" value="F:acetyl-CoA C-acyltransferase activity"/>
    <property type="evidence" value="ECO:0007669"/>
    <property type="project" value="UniProtKB-EC"/>
</dbReference>
<evidence type="ECO:0000256" key="7">
    <source>
        <dbReference type="ARBA" id="ARBA00022490"/>
    </source>
</evidence>
<evidence type="ECO:0000256" key="16">
    <source>
        <dbReference type="ARBA" id="ARBA00024073"/>
    </source>
</evidence>
<comment type="catalytic activity">
    <reaction evidence="19">
        <text>3-oxo-(9Z-octadecenoyl)-CoA + CoA = (7Z)-hexadecenoyl-CoA + acetyl-CoA</text>
        <dbReference type="Rhea" id="RHEA:47400"/>
        <dbReference type="ChEBI" id="CHEBI:57287"/>
        <dbReference type="ChEBI" id="CHEBI:57288"/>
        <dbReference type="ChEBI" id="CHEBI:87695"/>
        <dbReference type="ChEBI" id="CHEBI:87698"/>
    </reaction>
    <physiologicalReaction direction="left-to-right" evidence="19">
        <dbReference type="Rhea" id="RHEA:47401"/>
    </physiologicalReaction>
</comment>
<evidence type="ECO:0000256" key="14">
    <source>
        <dbReference type="ARBA" id="ARBA00023315"/>
    </source>
</evidence>
<evidence type="ECO:0000256" key="6">
    <source>
        <dbReference type="ARBA" id="ARBA00022448"/>
    </source>
</evidence>
<dbReference type="GO" id="GO:0050633">
    <property type="term" value="F:acetyl-CoA C-myristoyltransferase activity"/>
    <property type="evidence" value="ECO:0007669"/>
    <property type="project" value="UniProtKB-EC"/>
</dbReference>
<evidence type="ECO:0000256" key="34">
    <source>
        <dbReference type="ARBA" id="ARBA00049178"/>
    </source>
</evidence>
<dbReference type="GO" id="GO:0005739">
    <property type="term" value="C:mitochondrion"/>
    <property type="evidence" value="ECO:0007669"/>
    <property type="project" value="UniProtKB-SubCell"/>
</dbReference>
<dbReference type="Gene3D" id="3.30.1050.10">
    <property type="entry name" value="SCP2 sterol-binding domain"/>
    <property type="match status" value="1"/>
</dbReference>
<dbReference type="PANTHER" id="PTHR42870">
    <property type="entry name" value="ACETYL-COA C-ACETYLTRANSFERASE"/>
    <property type="match status" value="1"/>
</dbReference>
<evidence type="ECO:0000256" key="15">
    <source>
        <dbReference type="ARBA" id="ARBA00024058"/>
    </source>
</evidence>
<evidence type="ECO:0000256" key="17">
    <source>
        <dbReference type="ARBA" id="ARBA00024471"/>
    </source>
</evidence>
<evidence type="ECO:0000256" key="37">
    <source>
        <dbReference type="ARBA" id="ARBA00049306"/>
    </source>
</evidence>
<evidence type="ECO:0000256" key="30">
    <source>
        <dbReference type="ARBA" id="ARBA00047485"/>
    </source>
</evidence>
<evidence type="ECO:0000256" key="9">
    <source>
        <dbReference type="ARBA" id="ARBA00023055"/>
    </source>
</evidence>
<evidence type="ECO:0000256" key="33">
    <source>
        <dbReference type="ARBA" id="ARBA00048553"/>
    </source>
</evidence>
<evidence type="ECO:0000313" key="42">
    <source>
        <dbReference type="Ensembl" id="ENSKMAP00000007482.1"/>
    </source>
</evidence>
<keyword evidence="9" id="KW-0445">Lipid transport</keyword>
<keyword evidence="11" id="KW-0446">Lipid-binding</keyword>
<dbReference type="GeneTree" id="ENSGT00940000154327"/>
<evidence type="ECO:0000256" key="24">
    <source>
        <dbReference type="ARBA" id="ARBA00031346"/>
    </source>
</evidence>
<dbReference type="Pfam" id="PF02036">
    <property type="entry name" value="SCP2"/>
    <property type="match status" value="1"/>
</dbReference>